<dbReference type="PANTHER" id="PTHR46401">
    <property type="entry name" value="GLYCOSYLTRANSFERASE WBBK-RELATED"/>
    <property type="match status" value="1"/>
</dbReference>
<dbReference type="SUPFAM" id="SSF53756">
    <property type="entry name" value="UDP-Glycosyltransferase/glycogen phosphorylase"/>
    <property type="match status" value="1"/>
</dbReference>
<keyword evidence="1 3" id="KW-0808">Transferase</keyword>
<name>A0A7K4HP45_9EURY</name>
<organism evidence="3 4">
    <name type="scientific">Methanofollis tationis</name>
    <dbReference type="NCBI Taxonomy" id="81417"/>
    <lineage>
        <taxon>Archaea</taxon>
        <taxon>Methanobacteriati</taxon>
        <taxon>Methanobacteriota</taxon>
        <taxon>Stenosarchaea group</taxon>
        <taxon>Methanomicrobia</taxon>
        <taxon>Methanomicrobiales</taxon>
        <taxon>Methanomicrobiaceae</taxon>
        <taxon>Methanofollis</taxon>
    </lineage>
</organism>
<sequence>MKISILVPNLSQNVLSRAHLLGKMLMRHYEVEIVGPVLDGGIWEPLADDTSVPRRALPVRGAVHLRTHLRTLGEMADGDVVYAVKPLSTSFGAGLLARIARKTPLVLDIDDWDTGLMNEEIRALSVGGRARLLGYSALYPFQIGSVLGRGVCERLIGAADSITVSSPFLQEKYGGEIVWHARDADLFQPSGYDRARIREGLGIDPDTSVLLFLGSPRPHKGMETLVEAVRRLDDRNVTLAIVGMDATPYCQALAEHASQVLGPRFLAYGMQPFARIPEFLAMSDMAVIPQQKNDATAGQVPAKIFDAMAMEKSIIATAVSSLPQILEGCGWVVEPENPDRLADAVRFIVDNPDIAKKMGISARKKFNECFSYDANALTLKNVFERFN</sequence>
<keyword evidence="4" id="KW-1185">Reference proteome</keyword>
<feature type="domain" description="Glycosyl transferase family 1" evidence="2">
    <location>
        <begin position="193"/>
        <end position="364"/>
    </location>
</feature>
<dbReference type="InterPro" id="IPR001296">
    <property type="entry name" value="Glyco_trans_1"/>
</dbReference>
<evidence type="ECO:0000256" key="1">
    <source>
        <dbReference type="ARBA" id="ARBA00022679"/>
    </source>
</evidence>
<evidence type="ECO:0000259" key="2">
    <source>
        <dbReference type="Pfam" id="PF00534"/>
    </source>
</evidence>
<dbReference type="EMBL" id="JABXWR010000001">
    <property type="protein sequence ID" value="NVO67043.1"/>
    <property type="molecule type" value="Genomic_DNA"/>
</dbReference>
<reference evidence="3 4" key="1">
    <citation type="submission" date="2020-06" db="EMBL/GenBank/DDBJ databases">
        <title>Methanofollis fontis sp. nov., a methanogen isolated from marine sediments near a cold seep at Four-Way Closure Ridge offshore southwestern Taiwan.</title>
        <authorList>
            <person name="Chen S.-C."/>
            <person name="Teng N.-H."/>
            <person name="Lin Y.-S."/>
            <person name="Lai M.-C."/>
            <person name="Chen H.-H."/>
            <person name="Wang C.-C."/>
        </authorList>
    </citation>
    <scope>NUCLEOTIDE SEQUENCE [LARGE SCALE GENOMIC DNA]</scope>
    <source>
        <strain evidence="3 4">DSM 2702</strain>
    </source>
</reference>
<dbReference type="Gene3D" id="3.40.50.2000">
    <property type="entry name" value="Glycogen Phosphorylase B"/>
    <property type="match status" value="1"/>
</dbReference>
<dbReference type="PANTHER" id="PTHR46401:SF2">
    <property type="entry name" value="GLYCOSYLTRANSFERASE WBBK-RELATED"/>
    <property type="match status" value="1"/>
</dbReference>
<dbReference type="AlphaFoldDB" id="A0A7K4HP45"/>
<protein>
    <submittedName>
        <fullName evidence="3">Glycosyltransferase</fullName>
    </submittedName>
</protein>
<comment type="caution">
    <text evidence="3">The sequence shown here is derived from an EMBL/GenBank/DDBJ whole genome shotgun (WGS) entry which is preliminary data.</text>
</comment>
<dbReference type="GO" id="GO:0016757">
    <property type="term" value="F:glycosyltransferase activity"/>
    <property type="evidence" value="ECO:0007669"/>
    <property type="project" value="InterPro"/>
</dbReference>
<gene>
    <name evidence="3" type="ORF">HWN36_06915</name>
</gene>
<accession>A0A7K4HP45</accession>
<dbReference type="OrthoDB" id="132546at2157"/>
<dbReference type="Proteomes" id="UP000570823">
    <property type="component" value="Unassembled WGS sequence"/>
</dbReference>
<dbReference type="Pfam" id="PF00534">
    <property type="entry name" value="Glycos_transf_1"/>
    <property type="match status" value="1"/>
</dbReference>
<evidence type="ECO:0000313" key="4">
    <source>
        <dbReference type="Proteomes" id="UP000570823"/>
    </source>
</evidence>
<proteinExistence type="predicted"/>
<evidence type="ECO:0000313" key="3">
    <source>
        <dbReference type="EMBL" id="NVO67043.1"/>
    </source>
</evidence>
<dbReference type="RefSeq" id="WP_176788678.1">
    <property type="nucleotide sequence ID" value="NZ_JABXWR010000001.1"/>
</dbReference>